<dbReference type="EMBL" id="QUTC01011116">
    <property type="protein sequence ID" value="RHY39285.1"/>
    <property type="molecule type" value="Genomic_DNA"/>
</dbReference>
<protein>
    <submittedName>
        <fullName evidence="4">Uncharacterized protein</fullName>
    </submittedName>
</protein>
<dbReference type="VEuPathDB" id="FungiDB:H257_13575"/>
<feature type="coiled-coil region" evidence="1">
    <location>
        <begin position="409"/>
        <end position="436"/>
    </location>
</feature>
<feature type="compositionally biased region" description="Pro residues" evidence="2">
    <location>
        <begin position="250"/>
        <end position="260"/>
    </location>
</feature>
<evidence type="ECO:0000256" key="3">
    <source>
        <dbReference type="SAM" id="SignalP"/>
    </source>
</evidence>
<feature type="chain" id="PRO_5017176260" evidence="3">
    <location>
        <begin position="22"/>
        <end position="456"/>
    </location>
</feature>
<dbReference type="AlphaFoldDB" id="A0A397C9G0"/>
<gene>
    <name evidence="4" type="ORF">DYB38_001431</name>
</gene>
<proteinExistence type="predicted"/>
<feature type="compositionally biased region" description="Low complexity" evidence="2">
    <location>
        <begin position="261"/>
        <end position="271"/>
    </location>
</feature>
<comment type="caution">
    <text evidence="4">The sequence shown here is derived from an EMBL/GenBank/DDBJ whole genome shotgun (WGS) entry which is preliminary data.</text>
</comment>
<evidence type="ECO:0000313" key="5">
    <source>
        <dbReference type="Proteomes" id="UP000265716"/>
    </source>
</evidence>
<organism evidence="4 5">
    <name type="scientific">Aphanomyces astaci</name>
    <name type="common">Crayfish plague agent</name>
    <dbReference type="NCBI Taxonomy" id="112090"/>
    <lineage>
        <taxon>Eukaryota</taxon>
        <taxon>Sar</taxon>
        <taxon>Stramenopiles</taxon>
        <taxon>Oomycota</taxon>
        <taxon>Saprolegniomycetes</taxon>
        <taxon>Saprolegniales</taxon>
        <taxon>Verrucalvaceae</taxon>
        <taxon>Aphanomyces</taxon>
    </lineage>
</organism>
<dbReference type="Proteomes" id="UP000265716">
    <property type="component" value="Unassembled WGS sequence"/>
</dbReference>
<feature type="signal peptide" evidence="3">
    <location>
        <begin position="1"/>
        <end position="21"/>
    </location>
</feature>
<evidence type="ECO:0000256" key="1">
    <source>
        <dbReference type="SAM" id="Coils"/>
    </source>
</evidence>
<evidence type="ECO:0000256" key="2">
    <source>
        <dbReference type="SAM" id="MobiDB-lite"/>
    </source>
</evidence>
<accession>A0A397C9G0</accession>
<sequence>MLMLSTIASVGVALLVTMTSAQLVDLGPPVLPDVLSALLDAYKPLLSGFAQANLPATIGNCKEANAPANCTDIGNLYNVKNTFYRVKVRWISGINTMRLDDIAVTFDDKDGSMALTVKVYFAQLPVSLLVEACAGVLGCATFLDTTKSCCGTAKTVTMTATAKCSERPPFLHSFVVGNATISPGIAFTIDVFGHTFKVADITSYIIQGVKDSAGKFLATQGLTLVNSQLQSIFGDKVYCSRSSRDADKPPLSPVTMPPTMTPDAPATTGPPNALQTLKPGTPTTKANPHLEGGTGMRAAKFRECKIFFPEDYSPQGVELPLGLVLSNLKAALEAQGQEATYYESVMEFIAQSKEWLKGDNGSDEYEATVVDLTGQDGDGSLTLRFCTKLFGNWPLPFTFPLVPVAVDNLDVLDLKLKDIQAELVRLEDETADTKQAILVVAMALVLWLSIKYLGIF</sequence>
<feature type="region of interest" description="Disordered" evidence="2">
    <location>
        <begin position="241"/>
        <end position="293"/>
    </location>
</feature>
<dbReference type="VEuPathDB" id="FungiDB:H257_13577"/>
<evidence type="ECO:0000313" key="4">
    <source>
        <dbReference type="EMBL" id="RHY39285.1"/>
    </source>
</evidence>
<keyword evidence="1" id="KW-0175">Coiled coil</keyword>
<reference evidence="4 5" key="1">
    <citation type="submission" date="2018-08" db="EMBL/GenBank/DDBJ databases">
        <title>Aphanomyces genome sequencing and annotation.</title>
        <authorList>
            <person name="Minardi D."/>
            <person name="Oidtmann B."/>
            <person name="Van Der Giezen M."/>
            <person name="Studholme D.J."/>
        </authorList>
    </citation>
    <scope>NUCLEOTIDE SEQUENCE [LARGE SCALE GENOMIC DNA]</scope>
    <source>
        <strain evidence="4 5">SA</strain>
    </source>
</reference>
<keyword evidence="3" id="KW-0732">Signal</keyword>
<name>A0A397C9G0_APHAT</name>